<keyword evidence="1" id="KW-0472">Membrane</keyword>
<sequence length="320" mass="35049">MDSLKAHPYLIPTLTTISATALTTLLALAIKDYRAYTSLGPHGLPDTFRGWATQLYMTRLGARKDVTVPAPYDLARAAQTTGDAIAATTSYLRRSGGKRLSLRQGPRPTIPGFVAPQRQVTDVASPERKGEMFEYLGKLVAANMELLQSELSVLEGPVPAVQIRKGLERPAVLEKTRGELVHVHILDGSTHLVLSLADQKHIIKQGWGQRHRLSGGRILPWGYTLVYAPKDEGEMGVWKEVVGAAENVIVAVLDGGAEIVVVISTTGRRHKKREEGCGPHNDGVPEYHQIVAYESAGMFEELVAGPFDYRLSIRSPRRFA</sequence>
<proteinExistence type="predicted"/>
<evidence type="ECO:0000259" key="2">
    <source>
        <dbReference type="Pfam" id="PF17648"/>
    </source>
</evidence>
<dbReference type="OrthoDB" id="5358398at2759"/>
<dbReference type="GeneID" id="63779881"/>
<feature type="transmembrane region" description="Helical" evidence="1">
    <location>
        <begin position="6"/>
        <end position="30"/>
    </location>
</feature>
<name>A0A1Y2E3X3_9PEZI</name>
<feature type="domain" description="Luciferase" evidence="2">
    <location>
        <begin position="177"/>
        <end position="245"/>
    </location>
</feature>
<dbReference type="EMBL" id="MCFJ01000005">
    <property type="protein sequence ID" value="ORY66147.1"/>
    <property type="molecule type" value="Genomic_DNA"/>
</dbReference>
<protein>
    <recommendedName>
        <fullName evidence="2">Luciferase domain-containing protein</fullName>
    </recommendedName>
</protein>
<dbReference type="PANTHER" id="PTHR38695:SF1">
    <property type="entry name" value="AMINO ACID PERMEASE_ SLC12A DOMAIN-CONTAINING PROTEIN"/>
    <property type="match status" value="1"/>
</dbReference>
<reference evidence="3 4" key="1">
    <citation type="submission" date="2016-07" db="EMBL/GenBank/DDBJ databases">
        <title>Pervasive Adenine N6-methylation of Active Genes in Fungi.</title>
        <authorList>
            <consortium name="DOE Joint Genome Institute"/>
            <person name="Mondo S.J."/>
            <person name="Dannebaum R.O."/>
            <person name="Kuo R.C."/>
            <person name="Labutti K."/>
            <person name="Haridas S."/>
            <person name="Kuo A."/>
            <person name="Salamov A."/>
            <person name="Ahrendt S.R."/>
            <person name="Lipzen A."/>
            <person name="Sullivan W."/>
            <person name="Andreopoulos W.B."/>
            <person name="Clum A."/>
            <person name="Lindquist E."/>
            <person name="Daum C."/>
            <person name="Ramamoorthy G.K."/>
            <person name="Gryganskyi A."/>
            <person name="Culley D."/>
            <person name="Magnuson J.K."/>
            <person name="James T.Y."/>
            <person name="O'Malley M.A."/>
            <person name="Stajich J.E."/>
            <person name="Spatafora J.W."/>
            <person name="Visel A."/>
            <person name="Grigoriev I.V."/>
        </authorList>
    </citation>
    <scope>NUCLEOTIDE SEQUENCE [LARGE SCALE GENOMIC DNA]</scope>
    <source>
        <strain evidence="3 4">CBS 129021</strain>
    </source>
</reference>
<dbReference type="PANTHER" id="PTHR38695">
    <property type="entry name" value="AMINO ACID PERMEASE_ SLC12A DOMAIN-CONTAINING PROTEIN"/>
    <property type="match status" value="1"/>
</dbReference>
<dbReference type="Proteomes" id="UP000193689">
    <property type="component" value="Unassembled WGS sequence"/>
</dbReference>
<evidence type="ECO:0000256" key="1">
    <source>
        <dbReference type="SAM" id="Phobius"/>
    </source>
</evidence>
<keyword evidence="1" id="KW-1133">Transmembrane helix</keyword>
<dbReference type="InterPro" id="IPR040841">
    <property type="entry name" value="Luciferase_dom"/>
</dbReference>
<evidence type="ECO:0000313" key="4">
    <source>
        <dbReference type="Proteomes" id="UP000193689"/>
    </source>
</evidence>
<organism evidence="3 4">
    <name type="scientific">Pseudomassariella vexata</name>
    <dbReference type="NCBI Taxonomy" id="1141098"/>
    <lineage>
        <taxon>Eukaryota</taxon>
        <taxon>Fungi</taxon>
        <taxon>Dikarya</taxon>
        <taxon>Ascomycota</taxon>
        <taxon>Pezizomycotina</taxon>
        <taxon>Sordariomycetes</taxon>
        <taxon>Xylariomycetidae</taxon>
        <taxon>Amphisphaeriales</taxon>
        <taxon>Pseudomassariaceae</taxon>
        <taxon>Pseudomassariella</taxon>
    </lineage>
</organism>
<dbReference type="RefSeq" id="XP_040717111.1">
    <property type="nucleotide sequence ID" value="XM_040863669.1"/>
</dbReference>
<accession>A0A1Y2E3X3</accession>
<dbReference type="Pfam" id="PF17648">
    <property type="entry name" value="Luciferase"/>
    <property type="match status" value="1"/>
</dbReference>
<dbReference type="STRING" id="1141098.A0A1Y2E3X3"/>
<comment type="caution">
    <text evidence="3">The sequence shown here is derived from an EMBL/GenBank/DDBJ whole genome shotgun (WGS) entry which is preliminary data.</text>
</comment>
<dbReference type="InterPro" id="IPR048273">
    <property type="entry name" value="Luciferase"/>
</dbReference>
<dbReference type="InParanoid" id="A0A1Y2E3X3"/>
<evidence type="ECO:0000313" key="3">
    <source>
        <dbReference type="EMBL" id="ORY66147.1"/>
    </source>
</evidence>
<gene>
    <name evidence="3" type="ORF">BCR38DRAFT_483799</name>
</gene>
<dbReference type="AlphaFoldDB" id="A0A1Y2E3X3"/>
<keyword evidence="1" id="KW-0812">Transmembrane</keyword>
<keyword evidence="4" id="KW-1185">Reference proteome</keyword>